<accession>A0A285IR03</accession>
<dbReference type="AlphaFoldDB" id="A0A285IR03"/>
<reference evidence="2 5" key="2">
    <citation type="journal article" date="2018" name="Int. J. Syst. Evol. Microbiol.">
        <title>Pseudooceanicola lipolyticus sp. nov., a marine alphaproteobacterium, reclassification of Oceanicola flagellatus as Pseudooceanicola flagellatus comb. nov. and emended description of the genus Pseudooceanicola.</title>
        <authorList>
            <person name="Huang M.-M."/>
            <person name="Guo L.-L."/>
            <person name="Wu Y.-H."/>
            <person name="Lai Q.-L."/>
            <person name="Shao Z.-Z."/>
            <person name="Wang C.-S."/>
            <person name="Wu M."/>
            <person name="Xu X.-W."/>
        </authorList>
    </citation>
    <scope>NUCLEOTIDE SEQUENCE [LARGE SCALE GENOMIC DNA]</scope>
    <source>
        <strain evidence="2 5">Ar-45</strain>
    </source>
</reference>
<dbReference type="Pfam" id="PF11412">
    <property type="entry name" value="DsbD_N"/>
    <property type="match status" value="1"/>
</dbReference>
<feature type="domain" description="Thiol:disulfide interchange protein DsbD N-terminal" evidence="1">
    <location>
        <begin position="34"/>
        <end position="138"/>
    </location>
</feature>
<sequence length="263" mass="28143">MLLLALVPAAARPLAANPYGDVVSARVLDGWREADGSHVAGLELTLEDGWKTYWRVPGSAGIPPVFNWAGSGNLETLDIVWPSPEVWNQGGDRSYVYHDRVILPLRITPEDGAAPVRLEGEIFLGVCKNVCVPLEVTISAELSATDQKTDPRIAAALAGRPYSAAEGRVRRATCHVFPDPKGMRVEAHLQMPSAGGREVTVIEAPWPELMVSDAVTRREGGTLIANALIHAPMSGALHLDRSALKITVLGQSYAVEIDGCEAG</sequence>
<dbReference type="EMBL" id="PGTD01000007">
    <property type="protein sequence ID" value="PJE31814.1"/>
    <property type="molecule type" value="Genomic_DNA"/>
</dbReference>
<dbReference type="Proteomes" id="UP000231702">
    <property type="component" value="Unassembled WGS sequence"/>
</dbReference>
<evidence type="ECO:0000259" key="1">
    <source>
        <dbReference type="Pfam" id="PF11412"/>
    </source>
</evidence>
<evidence type="ECO:0000313" key="2">
    <source>
        <dbReference type="EMBL" id="PJE31814.1"/>
    </source>
</evidence>
<organism evidence="3 4">
    <name type="scientific">Pseudooceanicola antarcticus</name>
    <dbReference type="NCBI Taxonomy" id="1247613"/>
    <lineage>
        <taxon>Bacteria</taxon>
        <taxon>Pseudomonadati</taxon>
        <taxon>Pseudomonadota</taxon>
        <taxon>Alphaproteobacteria</taxon>
        <taxon>Rhodobacterales</taxon>
        <taxon>Paracoccaceae</taxon>
        <taxon>Pseudooceanicola</taxon>
    </lineage>
</organism>
<protein>
    <submittedName>
        <fullName evidence="3">Thiol-disulfide interchange protein, contains DsbC and DsbD domains</fullName>
    </submittedName>
</protein>
<name>A0A285IR03_9RHOB</name>
<evidence type="ECO:0000313" key="4">
    <source>
        <dbReference type="Proteomes" id="UP000231655"/>
    </source>
</evidence>
<dbReference type="InterPro" id="IPR028250">
    <property type="entry name" value="DsbDN"/>
</dbReference>
<dbReference type="EMBL" id="OBEA01000003">
    <property type="protein sequence ID" value="SNY50450.1"/>
    <property type="molecule type" value="Genomic_DNA"/>
</dbReference>
<evidence type="ECO:0000313" key="5">
    <source>
        <dbReference type="Proteomes" id="UP000231702"/>
    </source>
</evidence>
<reference evidence="3 4" key="1">
    <citation type="submission" date="2017-09" db="EMBL/GenBank/DDBJ databases">
        <authorList>
            <person name="Ehlers B."/>
            <person name="Leendertz F.H."/>
        </authorList>
    </citation>
    <scope>NUCLEOTIDE SEQUENCE [LARGE SCALE GENOMIC DNA]</scope>
    <source>
        <strain evidence="3 4">CGMCC 1.12662</strain>
    </source>
</reference>
<proteinExistence type="predicted"/>
<evidence type="ECO:0000313" key="3">
    <source>
        <dbReference type="EMBL" id="SNY50450.1"/>
    </source>
</evidence>
<dbReference type="OrthoDB" id="9811036at2"/>
<gene>
    <name evidence="2" type="ORF">CVM39_01540</name>
    <name evidence="3" type="ORF">SAMN06297129_1842</name>
</gene>
<keyword evidence="5" id="KW-1185">Reference proteome</keyword>
<dbReference type="Proteomes" id="UP000231655">
    <property type="component" value="Unassembled WGS sequence"/>
</dbReference>